<evidence type="ECO:0000259" key="2">
    <source>
        <dbReference type="Pfam" id="PF23213"/>
    </source>
</evidence>
<dbReference type="STRING" id="39692.BST38_03200"/>
<dbReference type="Pfam" id="PF23212">
    <property type="entry name" value="DUF7064"/>
    <property type="match status" value="1"/>
</dbReference>
<dbReference type="EMBL" id="UEGS01000001">
    <property type="protein sequence ID" value="SRX78344.1"/>
    <property type="molecule type" value="Genomic_DNA"/>
</dbReference>
<proteinExistence type="predicted"/>
<evidence type="ECO:0000259" key="1">
    <source>
        <dbReference type="Pfam" id="PF23212"/>
    </source>
</evidence>
<protein>
    <submittedName>
        <fullName evidence="3">Uncharacterized protein</fullName>
    </submittedName>
</protein>
<dbReference type="SUPFAM" id="SSF159245">
    <property type="entry name" value="AttH-like"/>
    <property type="match status" value="1"/>
</dbReference>
<keyword evidence="4" id="KW-1185">Reference proteome</keyword>
<reference evidence="3 4" key="1">
    <citation type="submission" date="2018-05" db="EMBL/GenBank/DDBJ databases">
        <authorList>
            <consortium name="IHU Genomes"/>
        </authorList>
    </citation>
    <scope>NUCLEOTIDE SEQUENCE [LARGE SCALE GENOMIC DNA]</scope>
    <source>
        <strain evidence="3 4">P7335</strain>
    </source>
</reference>
<dbReference type="InterPro" id="IPR055493">
    <property type="entry name" value="DUF7065"/>
</dbReference>
<evidence type="ECO:0000313" key="4">
    <source>
        <dbReference type="Proteomes" id="UP000252008"/>
    </source>
</evidence>
<name>A0A375YB59_MYCPF</name>
<gene>
    <name evidence="3" type="ORF">MPP7335_00067</name>
</gene>
<dbReference type="Pfam" id="PF23213">
    <property type="entry name" value="DUF7065"/>
    <property type="match status" value="1"/>
</dbReference>
<dbReference type="InterPro" id="IPR055492">
    <property type="entry name" value="DUF7064"/>
</dbReference>
<dbReference type="RefSeq" id="WP_083141810.1">
    <property type="nucleotide sequence ID" value="NZ_MVID01000002.1"/>
</dbReference>
<evidence type="ECO:0000313" key="3">
    <source>
        <dbReference type="EMBL" id="SRX78344.1"/>
    </source>
</evidence>
<accession>A0A375YB59</accession>
<sequence>MDRSAPFTACQYGADAEFTHDPAGIANYNESVYVNFVDPVSEVSALMRIGNRPTMGYSEATVQLTLPGGKVALRAGRAANETNDEWSTQGLRIAPRDATRTWDVSYRNTVAVIATPSLLADRGRQALKNSPSVECEISLTFEASVPMFTIAEGGDCTPGSSQIATDHYEQFGHVTGSVRLGSTTWHVEKATSFRDHSWGPREWASYTGEWLAAWLIDGTAITAYGEFEPTGERVSGGTVVTPDGVFHAIRDYTVYTDYAGEATYSGRNTAVITADGLPSLVLDGTINHFVPVTQRTADRAARMGQMSVRYAGGRGGWGIAEFLRPIAFPAK</sequence>
<feature type="domain" description="DUF7065" evidence="2">
    <location>
        <begin position="11"/>
        <end position="201"/>
    </location>
</feature>
<dbReference type="Proteomes" id="UP000252008">
    <property type="component" value="Unassembled WGS sequence"/>
</dbReference>
<feature type="domain" description="DUF7064" evidence="1">
    <location>
        <begin position="203"/>
        <end position="325"/>
    </location>
</feature>
<organism evidence="3 4">
    <name type="scientific">Mycolicibacterium parafortuitum</name>
    <name type="common">Mycobacterium parafortuitum</name>
    <dbReference type="NCBI Taxonomy" id="39692"/>
    <lineage>
        <taxon>Bacteria</taxon>
        <taxon>Bacillati</taxon>
        <taxon>Actinomycetota</taxon>
        <taxon>Actinomycetes</taxon>
        <taxon>Mycobacteriales</taxon>
        <taxon>Mycobacteriaceae</taxon>
        <taxon>Mycolicibacterium</taxon>
    </lineage>
</organism>
<dbReference type="AlphaFoldDB" id="A0A375YB59"/>